<evidence type="ECO:0000313" key="3">
    <source>
        <dbReference type="EMBL" id="MBB6134466.1"/>
    </source>
</evidence>
<gene>
    <name evidence="3" type="ORF">HD842_002608</name>
</gene>
<protein>
    <submittedName>
        <fullName evidence="3">CubicO group peptidase (Beta-lactamase class C family)</fullName>
    </submittedName>
</protein>
<proteinExistence type="predicted"/>
<dbReference type="Pfam" id="PF00144">
    <property type="entry name" value="Beta-lactamase"/>
    <property type="match status" value="1"/>
</dbReference>
<sequence>MNHGRRTLLGMAMLGTMGPLFAAMPTGGGAGDAGGAPQRQLDAELAAIADDPACPLASLSVLALRAGQPVYEGAFGRRTIGNGVFPDRPATPATLYRIASISKLVTTLGLMRLLEAGRVDLDADVSGYLGFTLRNPHFPAQAITLRHLLVHTSSLRDDAGYFWPATTALKAVVTPAAQPMWSSLTGPGAYYTYCNLGFGIIGTIMERVTGERFDLLMTRLVLQPLGLQAGYNPAGLPKAAQDQIATIYRKRVVDSEVWAPNGPWIAQVDDVGARPPVPPPGLDGYVPGTNATPFSPTGGLRIAARDLGVIMRMLMAGGVHGGQRLLQSATLERMFKRHWSYDGVGGNGNPLGSILSPRGFGNAHYPDRPSLRLAPGFDAVGHLGDAYGLRSVFAMDRARGHGVIVLAGGTGTDPAATPGRETALARYEERIVAALHRRAILGLAD</sequence>
<dbReference type="PANTHER" id="PTHR43283">
    <property type="entry name" value="BETA-LACTAMASE-RELATED"/>
    <property type="match status" value="1"/>
</dbReference>
<evidence type="ECO:0000313" key="4">
    <source>
        <dbReference type="Proteomes" id="UP000540787"/>
    </source>
</evidence>
<feature type="signal peptide" evidence="1">
    <location>
        <begin position="1"/>
        <end position="22"/>
    </location>
</feature>
<dbReference type="Gene3D" id="3.40.710.10">
    <property type="entry name" value="DD-peptidase/beta-lactamase superfamily"/>
    <property type="match status" value="1"/>
</dbReference>
<reference evidence="3 4" key="1">
    <citation type="submission" date="2020-08" db="EMBL/GenBank/DDBJ databases">
        <title>The Agave Microbiome: Exploring the role of microbial communities in plant adaptations to desert environments.</title>
        <authorList>
            <person name="Partida-Martinez L.P."/>
        </authorList>
    </citation>
    <scope>NUCLEOTIDE SEQUENCE [LARGE SCALE GENOMIC DNA]</scope>
    <source>
        <strain evidence="3 4">AT3.2</strain>
    </source>
</reference>
<keyword evidence="4" id="KW-1185">Reference proteome</keyword>
<keyword evidence="1" id="KW-0732">Signal</keyword>
<dbReference type="RefSeq" id="WP_183555032.1">
    <property type="nucleotide sequence ID" value="NZ_JACHBX010000002.1"/>
</dbReference>
<accession>A0A7W9X133</accession>
<dbReference type="Proteomes" id="UP000540787">
    <property type="component" value="Unassembled WGS sequence"/>
</dbReference>
<dbReference type="SUPFAM" id="SSF56601">
    <property type="entry name" value="beta-lactamase/transpeptidase-like"/>
    <property type="match status" value="1"/>
</dbReference>
<comment type="caution">
    <text evidence="3">The sequence shown here is derived from an EMBL/GenBank/DDBJ whole genome shotgun (WGS) entry which is preliminary data.</text>
</comment>
<dbReference type="InterPro" id="IPR001466">
    <property type="entry name" value="Beta-lactam-related"/>
</dbReference>
<organism evidence="3 4">
    <name type="scientific">Massilia aurea</name>
    <dbReference type="NCBI Taxonomy" id="373040"/>
    <lineage>
        <taxon>Bacteria</taxon>
        <taxon>Pseudomonadati</taxon>
        <taxon>Pseudomonadota</taxon>
        <taxon>Betaproteobacteria</taxon>
        <taxon>Burkholderiales</taxon>
        <taxon>Oxalobacteraceae</taxon>
        <taxon>Telluria group</taxon>
        <taxon>Massilia</taxon>
    </lineage>
</organism>
<dbReference type="InterPro" id="IPR012338">
    <property type="entry name" value="Beta-lactam/transpept-like"/>
</dbReference>
<name>A0A7W9X133_9BURK</name>
<feature type="domain" description="Beta-lactamase-related" evidence="2">
    <location>
        <begin position="57"/>
        <end position="417"/>
    </location>
</feature>
<dbReference type="EMBL" id="JACHBX010000002">
    <property type="protein sequence ID" value="MBB6134466.1"/>
    <property type="molecule type" value="Genomic_DNA"/>
</dbReference>
<dbReference type="InterPro" id="IPR050789">
    <property type="entry name" value="Diverse_Enzym_Activities"/>
</dbReference>
<evidence type="ECO:0000256" key="1">
    <source>
        <dbReference type="SAM" id="SignalP"/>
    </source>
</evidence>
<feature type="chain" id="PRO_5030965227" evidence="1">
    <location>
        <begin position="23"/>
        <end position="445"/>
    </location>
</feature>
<dbReference type="PANTHER" id="PTHR43283:SF3">
    <property type="entry name" value="BETA-LACTAMASE FAMILY PROTEIN (AFU_ORTHOLOGUE AFUA_5G07500)"/>
    <property type="match status" value="1"/>
</dbReference>
<dbReference type="AlphaFoldDB" id="A0A7W9X133"/>
<evidence type="ECO:0000259" key="2">
    <source>
        <dbReference type="Pfam" id="PF00144"/>
    </source>
</evidence>